<keyword evidence="2" id="KW-0479">Metal-binding</keyword>
<dbReference type="Pfam" id="PF12838">
    <property type="entry name" value="Fer4_7"/>
    <property type="match status" value="1"/>
</dbReference>
<reference evidence="7 8" key="1">
    <citation type="submission" date="2019-03" db="EMBL/GenBank/DDBJ databases">
        <authorList>
            <person name="Che Y."/>
            <person name="Zhou L."/>
        </authorList>
    </citation>
    <scope>NUCLEOTIDE SEQUENCE [LARGE SCALE GENOMIC DNA]</scope>
    <source>
        <strain evidence="7 8">AIFJ1607</strain>
    </source>
</reference>
<keyword evidence="3" id="KW-0677">Repeat</keyword>
<organism evidence="7 8">
    <name type="scientific">Actinobacillus indolicus</name>
    <dbReference type="NCBI Taxonomy" id="51049"/>
    <lineage>
        <taxon>Bacteria</taxon>
        <taxon>Pseudomonadati</taxon>
        <taxon>Pseudomonadota</taxon>
        <taxon>Gammaproteobacteria</taxon>
        <taxon>Pasteurellales</taxon>
        <taxon>Pasteurellaceae</taxon>
        <taxon>Actinobacillus</taxon>
    </lineage>
</organism>
<dbReference type="Proteomes" id="UP000294444">
    <property type="component" value="Chromosome"/>
</dbReference>
<keyword evidence="1" id="KW-0004">4Fe-4S</keyword>
<evidence type="ECO:0000256" key="1">
    <source>
        <dbReference type="ARBA" id="ARBA00022485"/>
    </source>
</evidence>
<evidence type="ECO:0000256" key="2">
    <source>
        <dbReference type="ARBA" id="ARBA00022723"/>
    </source>
</evidence>
<dbReference type="PROSITE" id="PS51379">
    <property type="entry name" value="4FE4S_FER_2"/>
    <property type="match status" value="3"/>
</dbReference>
<feature type="domain" description="4Fe-4S ferredoxin-type" evidence="6">
    <location>
        <begin position="144"/>
        <end position="172"/>
    </location>
</feature>
<name>A0A4P7CK94_9PAST</name>
<sequence>MAKDEQYYQAYLSMNTISRRGLFRGLLGGTQKSVSTEIARQVARPPFACPEHLFVSVCNGCGDCVSVCPYGLIQLQQGKATLEIDYSACDFCGKCAEICSTNALNLAFKADTELRPVFNQRCLKKNKQSCDTCQQACPQQAILSDLTLDNEKCNGCGECKIACFVNGIELKI</sequence>
<dbReference type="KEGG" id="aio:EXH44_05570"/>
<dbReference type="InterPro" id="IPR017896">
    <property type="entry name" value="4Fe4S_Fe-S-bd"/>
</dbReference>
<accession>A0A4P7CK94</accession>
<dbReference type="RefSeq" id="WP_162856599.1">
    <property type="nucleotide sequence ID" value="NZ_CP038145.1"/>
</dbReference>
<keyword evidence="5" id="KW-0411">Iron-sulfur</keyword>
<dbReference type="InterPro" id="IPR017900">
    <property type="entry name" value="4Fe4S_Fe_S_CS"/>
</dbReference>
<dbReference type="NCBIfam" id="TIGR00402">
    <property type="entry name" value="napF"/>
    <property type="match status" value="1"/>
</dbReference>
<dbReference type="GO" id="GO:0046872">
    <property type="term" value="F:metal ion binding"/>
    <property type="evidence" value="ECO:0007669"/>
    <property type="project" value="UniProtKB-KW"/>
</dbReference>
<dbReference type="InterPro" id="IPR050157">
    <property type="entry name" value="PSI_iron-sulfur_center"/>
</dbReference>
<dbReference type="PROSITE" id="PS00198">
    <property type="entry name" value="4FE4S_FER_1"/>
    <property type="match status" value="1"/>
</dbReference>
<dbReference type="Gene3D" id="3.30.70.20">
    <property type="match status" value="2"/>
</dbReference>
<dbReference type="InterPro" id="IPR004496">
    <property type="entry name" value="NapF"/>
</dbReference>
<dbReference type="PANTHER" id="PTHR24960:SF79">
    <property type="entry name" value="PHOTOSYSTEM I IRON-SULFUR CENTER"/>
    <property type="match status" value="1"/>
</dbReference>
<evidence type="ECO:0000256" key="4">
    <source>
        <dbReference type="ARBA" id="ARBA00023004"/>
    </source>
</evidence>
<dbReference type="PANTHER" id="PTHR24960">
    <property type="entry name" value="PHOTOSYSTEM I IRON-SULFUR CENTER-RELATED"/>
    <property type="match status" value="1"/>
</dbReference>
<gene>
    <name evidence="7" type="primary">napF</name>
    <name evidence="7" type="ORF">EXH44_05570</name>
</gene>
<dbReference type="AlphaFoldDB" id="A0A4P7CK94"/>
<evidence type="ECO:0000259" key="6">
    <source>
        <dbReference type="PROSITE" id="PS51379"/>
    </source>
</evidence>
<feature type="domain" description="4Fe-4S ferredoxin-type" evidence="6">
    <location>
        <begin position="49"/>
        <end position="78"/>
    </location>
</feature>
<evidence type="ECO:0000313" key="8">
    <source>
        <dbReference type="Proteomes" id="UP000294444"/>
    </source>
</evidence>
<dbReference type="SUPFAM" id="SSF54862">
    <property type="entry name" value="4Fe-4S ferredoxins"/>
    <property type="match status" value="1"/>
</dbReference>
<dbReference type="Pfam" id="PF00037">
    <property type="entry name" value="Fer4"/>
    <property type="match status" value="1"/>
</dbReference>
<proteinExistence type="predicted"/>
<evidence type="ECO:0000313" key="7">
    <source>
        <dbReference type="EMBL" id="QBQ63737.1"/>
    </source>
</evidence>
<feature type="domain" description="4Fe-4S ferredoxin-type" evidence="6">
    <location>
        <begin position="80"/>
        <end position="109"/>
    </location>
</feature>
<keyword evidence="8" id="KW-1185">Reference proteome</keyword>
<evidence type="ECO:0000256" key="5">
    <source>
        <dbReference type="ARBA" id="ARBA00023014"/>
    </source>
</evidence>
<dbReference type="EMBL" id="CP038145">
    <property type="protein sequence ID" value="QBQ63737.1"/>
    <property type="molecule type" value="Genomic_DNA"/>
</dbReference>
<protein>
    <submittedName>
        <fullName evidence="7">Ferredoxin-type protein NapF</fullName>
    </submittedName>
</protein>
<evidence type="ECO:0000256" key="3">
    <source>
        <dbReference type="ARBA" id="ARBA00022737"/>
    </source>
</evidence>
<keyword evidence="4" id="KW-0408">Iron</keyword>
<dbReference type="GO" id="GO:0051539">
    <property type="term" value="F:4 iron, 4 sulfur cluster binding"/>
    <property type="evidence" value="ECO:0007669"/>
    <property type="project" value="UniProtKB-KW"/>
</dbReference>